<evidence type="ECO:0000313" key="7">
    <source>
        <dbReference type="EMBL" id="KRH53530.1"/>
    </source>
</evidence>
<feature type="chain" id="PRO_5014522068" description="Knottin scorpion toxin-like domain-containing protein" evidence="6">
    <location>
        <begin position="28"/>
        <end position="74"/>
    </location>
</feature>
<dbReference type="SMR" id="A0A0R0JGC0"/>
<feature type="signal peptide" evidence="6">
    <location>
        <begin position="1"/>
        <end position="27"/>
    </location>
</feature>
<dbReference type="InParanoid" id="A0A0R0JGC0"/>
<dbReference type="OrthoDB" id="10547313at2759"/>
<evidence type="ECO:0000256" key="6">
    <source>
        <dbReference type="SAM" id="SignalP"/>
    </source>
</evidence>
<evidence type="ECO:0000256" key="5">
    <source>
        <dbReference type="ARBA" id="ARBA00023157"/>
    </source>
</evidence>
<dbReference type="Gramene" id="KRH53530">
    <property type="protein sequence ID" value="KRH53530"/>
    <property type="gene ID" value="GLYMA_06G130600"/>
</dbReference>
<dbReference type="EMBL" id="CM000839">
    <property type="protein sequence ID" value="KRH53530.1"/>
    <property type="molecule type" value="Genomic_DNA"/>
</dbReference>
<proteinExistence type="inferred from homology"/>
<evidence type="ECO:0000256" key="1">
    <source>
        <dbReference type="ARBA" id="ARBA00006722"/>
    </source>
</evidence>
<comment type="similarity">
    <text evidence="1">Belongs to the DEFL family.</text>
</comment>
<reference evidence="8" key="2">
    <citation type="submission" date="2018-02" db="UniProtKB">
        <authorList>
            <consortium name="EnsemblPlants"/>
        </authorList>
    </citation>
    <scope>IDENTIFICATION</scope>
    <source>
        <strain evidence="8">Williams 82</strain>
    </source>
</reference>
<dbReference type="GO" id="GO:0050832">
    <property type="term" value="P:defense response to fungus"/>
    <property type="evidence" value="ECO:0007669"/>
    <property type="project" value="UniProtKB-KW"/>
</dbReference>
<reference evidence="7" key="3">
    <citation type="submission" date="2018-07" db="EMBL/GenBank/DDBJ databases">
        <title>WGS assembly of Glycine max.</title>
        <authorList>
            <person name="Schmutz J."/>
            <person name="Cannon S."/>
            <person name="Schlueter J."/>
            <person name="Ma J."/>
            <person name="Mitros T."/>
            <person name="Nelson W."/>
            <person name="Hyten D."/>
            <person name="Song Q."/>
            <person name="Thelen J."/>
            <person name="Cheng J."/>
            <person name="Xu D."/>
            <person name="Hellsten U."/>
            <person name="May G."/>
            <person name="Yu Y."/>
            <person name="Sakurai T."/>
            <person name="Umezawa T."/>
            <person name="Bhattacharyya M."/>
            <person name="Sandhu D."/>
            <person name="Valliyodan B."/>
            <person name="Lindquist E."/>
            <person name="Peto M."/>
            <person name="Grant D."/>
            <person name="Shu S."/>
            <person name="Goodstein D."/>
            <person name="Barry K."/>
            <person name="Futrell-Griggs M."/>
            <person name="Abernathy B."/>
            <person name="Du J."/>
            <person name="Tian Z."/>
            <person name="Zhu L."/>
            <person name="Gill N."/>
            <person name="Joshi T."/>
            <person name="Libault M."/>
            <person name="Sethuraman A."/>
            <person name="Zhang X."/>
            <person name="Shinozaki K."/>
            <person name="Nguyen H."/>
            <person name="Wing R."/>
            <person name="Cregan P."/>
            <person name="Specht J."/>
            <person name="Grimwood J."/>
            <person name="Rokhsar D."/>
            <person name="Stacey G."/>
            <person name="Shoemaker R."/>
            <person name="Jackson S."/>
        </authorList>
    </citation>
    <scope>NUCLEOTIDE SEQUENCE</scope>
    <source>
        <tissue evidence="7">Callus</tissue>
    </source>
</reference>
<accession>A0A0R0JGC0</accession>
<name>A0A0R0JGC0_SOYBN</name>
<dbReference type="Proteomes" id="UP000008827">
    <property type="component" value="Chromosome 6"/>
</dbReference>
<evidence type="ECO:0000256" key="3">
    <source>
        <dbReference type="ARBA" id="ARBA00022577"/>
    </source>
</evidence>
<gene>
    <name evidence="7" type="ORF">GLYMA_06G130600</name>
</gene>
<evidence type="ECO:0008006" key="10">
    <source>
        <dbReference type="Google" id="ProtNLM"/>
    </source>
</evidence>
<keyword evidence="2" id="KW-0929">Antimicrobial</keyword>
<sequence>MTTRRIISFNFILRIMCVALLLTSGSALMESCTKAGNCPDDKACNTLCNLFGFKDYGGFCVYYGTIDYCCCQYR</sequence>
<dbReference type="GO" id="GO:0031640">
    <property type="term" value="P:killing of cells of another organism"/>
    <property type="evidence" value="ECO:0007669"/>
    <property type="project" value="UniProtKB-KW"/>
</dbReference>
<protein>
    <recommendedName>
        <fullName evidence="10">Knottin scorpion toxin-like domain-containing protein</fullName>
    </recommendedName>
</protein>
<keyword evidence="9" id="KW-1185">Reference proteome</keyword>
<evidence type="ECO:0000256" key="2">
    <source>
        <dbReference type="ARBA" id="ARBA00022529"/>
    </source>
</evidence>
<dbReference type="Pfam" id="PF25052">
    <property type="entry name" value="AtDEF-like"/>
    <property type="match status" value="1"/>
</dbReference>
<evidence type="ECO:0000313" key="8">
    <source>
        <dbReference type="EnsemblPlants" id="KRH53530"/>
    </source>
</evidence>
<keyword evidence="4" id="KW-0611">Plant defense</keyword>
<keyword evidence="6" id="KW-0732">Signal</keyword>
<keyword evidence="5" id="KW-1015">Disulfide bond</keyword>
<dbReference type="AlphaFoldDB" id="A0A0R0JGC0"/>
<organism evidence="7">
    <name type="scientific">Glycine max</name>
    <name type="common">Soybean</name>
    <name type="synonym">Glycine hispida</name>
    <dbReference type="NCBI Taxonomy" id="3847"/>
    <lineage>
        <taxon>Eukaryota</taxon>
        <taxon>Viridiplantae</taxon>
        <taxon>Streptophyta</taxon>
        <taxon>Embryophyta</taxon>
        <taxon>Tracheophyta</taxon>
        <taxon>Spermatophyta</taxon>
        <taxon>Magnoliopsida</taxon>
        <taxon>eudicotyledons</taxon>
        <taxon>Gunneridae</taxon>
        <taxon>Pentapetalae</taxon>
        <taxon>rosids</taxon>
        <taxon>fabids</taxon>
        <taxon>Fabales</taxon>
        <taxon>Fabaceae</taxon>
        <taxon>Papilionoideae</taxon>
        <taxon>50 kb inversion clade</taxon>
        <taxon>NPAAA clade</taxon>
        <taxon>indigoferoid/millettioid clade</taxon>
        <taxon>Phaseoleae</taxon>
        <taxon>Glycine</taxon>
        <taxon>Glycine subgen. Soja</taxon>
    </lineage>
</organism>
<evidence type="ECO:0000313" key="9">
    <source>
        <dbReference type="Proteomes" id="UP000008827"/>
    </source>
</evidence>
<dbReference type="InterPro" id="IPR010851">
    <property type="entry name" value="DEFL"/>
</dbReference>
<reference evidence="7 8" key="1">
    <citation type="journal article" date="2010" name="Nature">
        <title>Genome sequence of the palaeopolyploid soybean.</title>
        <authorList>
            <person name="Schmutz J."/>
            <person name="Cannon S.B."/>
            <person name="Schlueter J."/>
            <person name="Ma J."/>
            <person name="Mitros T."/>
            <person name="Nelson W."/>
            <person name="Hyten D.L."/>
            <person name="Song Q."/>
            <person name="Thelen J.J."/>
            <person name="Cheng J."/>
            <person name="Xu D."/>
            <person name="Hellsten U."/>
            <person name="May G.D."/>
            <person name="Yu Y."/>
            <person name="Sakurai T."/>
            <person name="Umezawa T."/>
            <person name="Bhattacharyya M.K."/>
            <person name="Sandhu D."/>
            <person name="Valliyodan B."/>
            <person name="Lindquist E."/>
            <person name="Peto M."/>
            <person name="Grant D."/>
            <person name="Shu S."/>
            <person name="Goodstein D."/>
            <person name="Barry K."/>
            <person name="Futrell-Griggs M."/>
            <person name="Abernathy B."/>
            <person name="Du J."/>
            <person name="Tian Z."/>
            <person name="Zhu L."/>
            <person name="Gill N."/>
            <person name="Joshi T."/>
            <person name="Libault M."/>
            <person name="Sethuraman A."/>
            <person name="Zhang X.-C."/>
            <person name="Shinozaki K."/>
            <person name="Nguyen H.T."/>
            <person name="Wing R.A."/>
            <person name="Cregan P."/>
            <person name="Specht J."/>
            <person name="Grimwood J."/>
            <person name="Rokhsar D."/>
            <person name="Stacey G."/>
            <person name="Shoemaker R.C."/>
            <person name="Jackson S.A."/>
        </authorList>
    </citation>
    <scope>NUCLEOTIDE SEQUENCE [LARGE SCALE GENOMIC DNA]</scope>
    <source>
        <strain evidence="8">cv. Williams 82</strain>
        <tissue evidence="7">Callus</tissue>
    </source>
</reference>
<evidence type="ECO:0000256" key="4">
    <source>
        <dbReference type="ARBA" id="ARBA00022821"/>
    </source>
</evidence>
<keyword evidence="3" id="KW-0295">Fungicide</keyword>
<dbReference type="EnsemblPlants" id="KRH53530">
    <property type="protein sequence ID" value="KRH53530"/>
    <property type="gene ID" value="GLYMA_06G130600"/>
</dbReference>